<evidence type="ECO:0000256" key="12">
    <source>
        <dbReference type="ARBA" id="ARBA00022833"/>
    </source>
</evidence>
<evidence type="ECO:0000256" key="6">
    <source>
        <dbReference type="ARBA" id="ARBA00022553"/>
    </source>
</evidence>
<feature type="domain" description="C2H2-type" evidence="24">
    <location>
        <begin position="535"/>
        <end position="563"/>
    </location>
</feature>
<dbReference type="PROSITE" id="PS51253">
    <property type="entry name" value="HTH_CENPB"/>
    <property type="match status" value="1"/>
</dbReference>
<dbReference type="InterPro" id="IPR006600">
    <property type="entry name" value="HTH_CenpB_DNA-bd_dom"/>
</dbReference>
<dbReference type="SUPFAM" id="SSF57667">
    <property type="entry name" value="beta-beta-alpha zinc fingers"/>
    <property type="match status" value="1"/>
</dbReference>
<dbReference type="GO" id="GO:0005737">
    <property type="term" value="C:cytoplasm"/>
    <property type="evidence" value="ECO:0007669"/>
    <property type="project" value="UniProtKB-SubCell"/>
</dbReference>
<dbReference type="Pfam" id="PF03184">
    <property type="entry name" value="DDE_1"/>
    <property type="match status" value="1"/>
</dbReference>
<dbReference type="InterPro" id="IPR004875">
    <property type="entry name" value="DDE_SF_endonuclease_dom"/>
</dbReference>
<evidence type="ECO:0000256" key="17">
    <source>
        <dbReference type="ARBA" id="ARBA00023204"/>
    </source>
</evidence>
<feature type="compositionally biased region" description="Low complexity" evidence="23">
    <location>
        <begin position="1337"/>
        <end position="1347"/>
    </location>
</feature>
<dbReference type="GO" id="GO:0000978">
    <property type="term" value="F:RNA polymerase II cis-regulatory region sequence-specific DNA binding"/>
    <property type="evidence" value="ECO:0007669"/>
    <property type="project" value="TreeGrafter"/>
</dbReference>
<dbReference type="Pfam" id="PF03221">
    <property type="entry name" value="HTH_Tnp_Tc5"/>
    <property type="match status" value="1"/>
</dbReference>
<evidence type="ECO:0000256" key="13">
    <source>
        <dbReference type="ARBA" id="ARBA00022843"/>
    </source>
</evidence>
<dbReference type="InterPro" id="IPR059074">
    <property type="entry name" value="zf-C2H2_Z280C_D"/>
</dbReference>
<dbReference type="GO" id="GO:0005694">
    <property type="term" value="C:chromosome"/>
    <property type="evidence" value="ECO:0007669"/>
    <property type="project" value="UniProtKB-SubCell"/>
</dbReference>
<accession>A0A7K8KGK3</accession>
<feature type="compositionally biased region" description="Low complexity" evidence="23">
    <location>
        <begin position="351"/>
        <end position="368"/>
    </location>
</feature>
<comment type="caution">
    <text evidence="26">The sequence shown here is derived from an EMBL/GenBank/DDBJ whole genome shotgun (WGS) entry which is preliminary data.</text>
</comment>
<evidence type="ECO:0000256" key="8">
    <source>
        <dbReference type="ARBA" id="ARBA00022723"/>
    </source>
</evidence>
<dbReference type="Gene3D" id="1.10.10.60">
    <property type="entry name" value="Homeodomain-like"/>
    <property type="match status" value="1"/>
</dbReference>
<dbReference type="SMART" id="SM00355">
    <property type="entry name" value="ZnF_C2H2"/>
    <property type="match status" value="8"/>
</dbReference>
<feature type="compositionally biased region" description="Pro residues" evidence="23">
    <location>
        <begin position="442"/>
        <end position="455"/>
    </location>
</feature>
<dbReference type="InterPro" id="IPR009057">
    <property type="entry name" value="Homeodomain-like_sf"/>
</dbReference>
<dbReference type="GO" id="GO:0008270">
    <property type="term" value="F:zinc ion binding"/>
    <property type="evidence" value="ECO:0007669"/>
    <property type="project" value="UniProtKB-KW"/>
</dbReference>
<keyword evidence="27" id="KW-1185">Reference proteome</keyword>
<keyword evidence="6" id="KW-0597">Phosphoprotein</keyword>
<evidence type="ECO:0000259" key="24">
    <source>
        <dbReference type="PROSITE" id="PS50157"/>
    </source>
</evidence>
<evidence type="ECO:0000256" key="4">
    <source>
        <dbReference type="ARBA" id="ARBA00022490"/>
    </source>
</evidence>
<feature type="domain" description="C2H2-type" evidence="24">
    <location>
        <begin position="499"/>
        <end position="526"/>
    </location>
</feature>
<evidence type="ECO:0000259" key="25">
    <source>
        <dbReference type="PROSITE" id="PS51253"/>
    </source>
</evidence>
<evidence type="ECO:0000256" key="15">
    <source>
        <dbReference type="ARBA" id="ARBA00023125"/>
    </source>
</evidence>
<evidence type="ECO:0000256" key="10">
    <source>
        <dbReference type="ARBA" id="ARBA00022763"/>
    </source>
</evidence>
<dbReference type="GO" id="GO:0006310">
    <property type="term" value="P:DNA recombination"/>
    <property type="evidence" value="ECO:0007669"/>
    <property type="project" value="UniProtKB-KW"/>
</dbReference>
<comment type="subcellular location">
    <subcellularLocation>
        <location evidence="1">Chromosome</location>
    </subcellularLocation>
    <subcellularLocation>
        <location evidence="2">Cytoplasm</location>
    </subcellularLocation>
</comment>
<feature type="region of interest" description="Disordered" evidence="23">
    <location>
        <begin position="698"/>
        <end position="727"/>
    </location>
</feature>
<keyword evidence="13" id="KW-0832">Ubl conjugation</keyword>
<evidence type="ECO:0000256" key="19">
    <source>
        <dbReference type="ARBA" id="ARBA00023306"/>
    </source>
</evidence>
<feature type="region of interest" description="Disordered" evidence="23">
    <location>
        <begin position="419"/>
        <end position="464"/>
    </location>
</feature>
<evidence type="ECO:0000256" key="7">
    <source>
        <dbReference type="ARBA" id="ARBA00022618"/>
    </source>
</evidence>
<feature type="region of interest" description="Disordered" evidence="23">
    <location>
        <begin position="331"/>
        <end position="371"/>
    </location>
</feature>
<keyword evidence="11 22" id="KW-0863">Zinc-finger</keyword>
<evidence type="ECO:0000313" key="26">
    <source>
        <dbReference type="EMBL" id="NXE16197.1"/>
    </source>
</evidence>
<dbReference type="SMART" id="SM00674">
    <property type="entry name" value="CENPB"/>
    <property type="match status" value="1"/>
</dbReference>
<proteinExistence type="predicted"/>
<evidence type="ECO:0000256" key="18">
    <source>
        <dbReference type="ARBA" id="ARBA00023242"/>
    </source>
</evidence>
<dbReference type="InterPro" id="IPR050527">
    <property type="entry name" value="Snail/Krueppel_Znf"/>
</dbReference>
<keyword evidence="5" id="KW-1017">Isopeptide bond</keyword>
<evidence type="ECO:0000256" key="1">
    <source>
        <dbReference type="ARBA" id="ARBA00004286"/>
    </source>
</evidence>
<dbReference type="InterPro" id="IPR057618">
    <property type="entry name" value="Znf_POGZ/Z280C-D-like"/>
</dbReference>
<feature type="non-terminal residue" evidence="26">
    <location>
        <position position="1389"/>
    </location>
</feature>
<evidence type="ECO:0000256" key="21">
    <source>
        <dbReference type="ARBA" id="ARBA00068245"/>
    </source>
</evidence>
<keyword evidence="18" id="KW-0539">Nucleus</keyword>
<evidence type="ECO:0000256" key="5">
    <source>
        <dbReference type="ARBA" id="ARBA00022499"/>
    </source>
</evidence>
<dbReference type="SUPFAM" id="SSF46689">
    <property type="entry name" value="Homeodomain-like"/>
    <property type="match status" value="1"/>
</dbReference>
<feature type="domain" description="HTH CENPB-type" evidence="25">
    <location>
        <begin position="990"/>
        <end position="1060"/>
    </location>
</feature>
<dbReference type="PANTHER" id="PTHR24388">
    <property type="entry name" value="ZINC FINGER PROTEIN"/>
    <property type="match status" value="1"/>
</dbReference>
<dbReference type="PANTHER" id="PTHR24388:SF45">
    <property type="entry name" value="POGO TRANSPOSABLE ELEMENT DERIVED WITH ZNF DOMAIN"/>
    <property type="match status" value="1"/>
</dbReference>
<evidence type="ECO:0000256" key="14">
    <source>
        <dbReference type="ARBA" id="ARBA00023054"/>
    </source>
</evidence>
<name>A0A7K8KGK3_9AVES</name>
<gene>
    <name evidence="26" type="primary">Pogz</name>
    <name evidence="26" type="ORF">LOPRUF_R11457</name>
</gene>
<organism evidence="26 27">
    <name type="scientific">Lophotis ruficrista</name>
    <dbReference type="NCBI Taxonomy" id="172689"/>
    <lineage>
        <taxon>Eukaryota</taxon>
        <taxon>Metazoa</taxon>
        <taxon>Chordata</taxon>
        <taxon>Craniata</taxon>
        <taxon>Vertebrata</taxon>
        <taxon>Euteleostomi</taxon>
        <taxon>Archelosauria</taxon>
        <taxon>Archosauria</taxon>
        <taxon>Dinosauria</taxon>
        <taxon>Saurischia</taxon>
        <taxon>Theropoda</taxon>
        <taxon>Coelurosauria</taxon>
        <taxon>Aves</taxon>
        <taxon>Neognathae</taxon>
        <taxon>Neoaves</taxon>
        <taxon>Otidimorphae</taxon>
        <taxon>Otidiformes</taxon>
        <taxon>Otididae</taxon>
        <taxon>Lophotis</taxon>
    </lineage>
</organism>
<evidence type="ECO:0000313" key="27">
    <source>
        <dbReference type="Proteomes" id="UP000533896"/>
    </source>
</evidence>
<dbReference type="EMBL" id="VWYV01002179">
    <property type="protein sequence ID" value="NXE16197.1"/>
    <property type="molecule type" value="Genomic_DNA"/>
</dbReference>
<dbReference type="Pfam" id="PF25429">
    <property type="entry name" value="zf-POGZ"/>
    <property type="match status" value="1"/>
</dbReference>
<dbReference type="Gene3D" id="3.30.160.60">
    <property type="entry name" value="Classic Zinc Finger"/>
    <property type="match status" value="2"/>
</dbReference>
<keyword evidence="8" id="KW-0479">Metal-binding</keyword>
<sequence>MADTDLFMECEEEELEPWQKISDVIEDSVVEDYNSVDKTAAAVSVSLQPDSAPLPAVAPVSVGADLSAAASVSSSWARDSGSAEKMLVTVFMSSSAGNPLVQQTGQPLILTQNPPSGLGTMVTQPVLRPVQIMQNANHVTNSPVTSQPIFITTQGFPVRNVRPVQNTMNQVGIVLNVQQGQTVRPITLVPAPGTQFVKPTVGVPQVFSQMAQVRPGTTMPVRPTANTFTTVIPATLTIRSTVPQSQAQQQSKSTPSSSIPPTAAQPATPGQLTVQQPGQSSRAANPKLGQTAEKQAASMSIASFVTVKRPGVTGENSSEVAKLVNTLNTVPSLGQSPGPLVVSNSSPVHGSQRSSVSESSSSLKVSSSPIPTFDLQDGGRKVCPRCDAQFRVTEALRGHMCYCCPEMVEFLKKRKSLESEPNIQSAKPPSPEKTTAVASPPSSTPIPALSPPAKAPEPSENVVDSSQSKLIMLVDDFYYGRDGGKVSQLLNFPKVPTSFRCPHCTKRLKNNIRFMNHMKHHVELDQQNGEVDIHTICQHCYRQFSTPFQLQCHLENVHSPYESTTKCKICEWAFESEPMFLQHMKDTHKPGEMPYVCQVCQYRSSLYSEVDSHFRMIHEDTRHLLCPYCLKVFKNGNAFQQHFMRHQKKSVYHCNKCRLQFLFAKDKIEHKLQHHKTFRKPKQLEGLKPGTKVTIRASRGQPRTVPVSSNDMPQGAGQDTAPLSSSTDPQPIFLYPPVQRNVQKRAVRKMSVLGRQTCLECSFEIPDFPNHFPTYVHCSLCRYSTCCSRAYANHMINNHVPRKSPKYLALFKNYTACGVKLSCSSCLFVTSEGDAMAKHLVFNPSHEFSNIIFRGESLCSLPSRHVQPQDKSLKNMCRPYSPSKVAAVKTKLVLLAKDDLEPKLAPAAYDRPLLCQEEECLNIDAQDDEQPTKEPEPASRSEQLSVKKLRVVLFALCCNTEQAAEHFRNPQRRIKRWLRRFQAFQGENLASLSEGKYLSLEAEEKLAEWVLTQREQQLPVNEETLFQKATKIGRSLEGGFKISYEWAVRFMLRHNLSTHTRRAVAHPLPKDVEDNASCFIEFVQRQIHTQDLPLSMIAAVDEISLFLDVEVLSSDDRKENALQTVGTGEPWCDVVLTILADGSVLPTLVFYRGHVQQPANVPESIMLEAKENGYSDDEVMELWSSRVWQRHTECQNSKGMLVLDCHRTHLSEEVLSLLSASSTLPAVVPAGCSSKIQPLDVCIKRTVKNFLHKKWKEQAKEMADSTCDSDILLQLVLCWLAEVLEVISDSPELVQQSFLVASVLPGPDGTANSPTRNADMQEELISSLEEQLKLNDEQQQQEAAAAEGQDRTQAEESADPEILHQLFEGESETESFYGFEDADLDLMEI</sequence>
<evidence type="ECO:0000256" key="20">
    <source>
        <dbReference type="ARBA" id="ARBA00056049"/>
    </source>
</evidence>
<dbReference type="GO" id="GO:0000981">
    <property type="term" value="F:DNA-binding transcription factor activity, RNA polymerase II-specific"/>
    <property type="evidence" value="ECO:0007669"/>
    <property type="project" value="TreeGrafter"/>
</dbReference>
<keyword evidence="16" id="KW-0233">DNA recombination</keyword>
<evidence type="ECO:0000256" key="22">
    <source>
        <dbReference type="PROSITE-ProRule" id="PRU00042"/>
    </source>
</evidence>
<keyword evidence="19" id="KW-0131">Cell cycle</keyword>
<dbReference type="FunFam" id="3.30.160.60:FF:000405">
    <property type="entry name" value="pogo transposable element with ZNF domain isoform X1"/>
    <property type="match status" value="1"/>
</dbReference>
<dbReference type="PROSITE" id="PS50157">
    <property type="entry name" value="ZINC_FINGER_C2H2_2"/>
    <property type="match status" value="2"/>
</dbReference>
<dbReference type="OrthoDB" id="5876240at2759"/>
<keyword evidence="17" id="KW-0234">DNA repair</keyword>
<evidence type="ECO:0000256" key="11">
    <source>
        <dbReference type="ARBA" id="ARBA00022771"/>
    </source>
</evidence>
<keyword evidence="14" id="KW-0175">Coiled coil</keyword>
<keyword evidence="12" id="KW-0862">Zinc</keyword>
<dbReference type="GO" id="GO:0006281">
    <property type="term" value="P:DNA repair"/>
    <property type="evidence" value="ECO:0007669"/>
    <property type="project" value="UniProtKB-KW"/>
</dbReference>
<keyword evidence="4" id="KW-0963">Cytoplasm</keyword>
<evidence type="ECO:0000256" key="2">
    <source>
        <dbReference type="ARBA" id="ARBA00004496"/>
    </source>
</evidence>
<keyword evidence="9" id="KW-0677">Repeat</keyword>
<dbReference type="InterPro" id="IPR036236">
    <property type="entry name" value="Znf_C2H2_sf"/>
</dbReference>
<feature type="compositionally biased region" description="Polar residues" evidence="23">
    <location>
        <begin position="270"/>
        <end position="283"/>
    </location>
</feature>
<protein>
    <recommendedName>
        <fullName evidence="21">Pogo transposable element with ZNF domain</fullName>
    </recommendedName>
</protein>
<feature type="region of interest" description="Disordered" evidence="23">
    <location>
        <begin position="241"/>
        <end position="294"/>
    </location>
</feature>
<evidence type="ECO:0000256" key="23">
    <source>
        <dbReference type="SAM" id="MobiDB-lite"/>
    </source>
</evidence>
<keyword evidence="10" id="KW-0227">DNA damage</keyword>
<feature type="compositionally biased region" description="Low complexity" evidence="23">
    <location>
        <begin position="241"/>
        <end position="269"/>
    </location>
</feature>
<keyword evidence="7" id="KW-0132">Cell division</keyword>
<dbReference type="InterPro" id="IPR013087">
    <property type="entry name" value="Znf_C2H2_type"/>
</dbReference>
<comment type="function">
    <text evidence="20">Plays a role in mitotic cell cycle progression and is involved in kinetochore assembly and mitotic sister chromatid cohesion. Probably through its association with CBX5 plays a role in mitotic chromosome segregation by regulating aurora kinase B/AURKB activation and AURKB and CBX5 dissociation from chromosome arms. Promotes the repair of DNA double-strand breaks through the homologous recombination pathway.</text>
</comment>
<keyword evidence="3" id="KW-0158">Chromosome</keyword>
<feature type="non-terminal residue" evidence="26">
    <location>
        <position position="1"/>
    </location>
</feature>
<feature type="compositionally biased region" description="Polar residues" evidence="23">
    <location>
        <begin position="419"/>
        <end position="441"/>
    </location>
</feature>
<evidence type="ECO:0000256" key="9">
    <source>
        <dbReference type="ARBA" id="ARBA00022737"/>
    </source>
</evidence>
<evidence type="ECO:0000256" key="3">
    <source>
        <dbReference type="ARBA" id="ARBA00022454"/>
    </source>
</evidence>
<dbReference type="PROSITE" id="PS00028">
    <property type="entry name" value="ZINC_FINGER_C2H2_1"/>
    <property type="match status" value="5"/>
</dbReference>
<dbReference type="Proteomes" id="UP000533896">
    <property type="component" value="Unassembled WGS sequence"/>
</dbReference>
<dbReference type="GO" id="GO:0051301">
    <property type="term" value="P:cell division"/>
    <property type="evidence" value="ECO:0007669"/>
    <property type="project" value="UniProtKB-KW"/>
</dbReference>
<reference evidence="26 27" key="1">
    <citation type="submission" date="2019-09" db="EMBL/GenBank/DDBJ databases">
        <title>Bird 10,000 Genomes (B10K) Project - Family phase.</title>
        <authorList>
            <person name="Zhang G."/>
        </authorList>
    </citation>
    <scope>NUCLEOTIDE SEQUENCE [LARGE SCALE GENOMIC DNA]</scope>
    <source>
        <strain evidence="26">B10K-CU-031-23</strain>
    </source>
</reference>
<dbReference type="Pfam" id="PF25414">
    <property type="entry name" value="zf-C2H2_Z280C_D"/>
    <property type="match status" value="1"/>
</dbReference>
<feature type="region of interest" description="Disordered" evidence="23">
    <location>
        <begin position="1335"/>
        <end position="1380"/>
    </location>
</feature>
<keyword evidence="15" id="KW-0238">DNA-binding</keyword>
<evidence type="ECO:0000256" key="16">
    <source>
        <dbReference type="ARBA" id="ARBA00023172"/>
    </source>
</evidence>